<accession>A0ACD1ISX1</accession>
<protein>
    <submittedName>
        <fullName evidence="1">Uncharacterized protein</fullName>
    </submittedName>
</protein>
<sequence>KDSDLHIYEYTREETEIEFARPVHPGHEWCDNYITICIPQLEQTHLSSMYHAVLLHNLPWFSFIQKIQNLSGYSQMPMAPPTSSTSVDSALRDLASRFGSGVPRLKIEKFFHHKVSIDHNMFLPPEEPYAGHSSTLKPKALRGNSSSSILKLFLQHFVFLSANNLLSQSQIHNIVEYIVEKGGTIILLFICRLRSPLIAVFARKVFHNALLSGNIYLSRKFIQCGFWLQTDTPSWHQNWTEYLCEAVYSGNEAMVELLCRAGVRPEIKFSSRRPNYWDLKVQVLPTLLAFGADPEKYIKDRETGFPLIDAARSGSLKAVKLLQSKGARVNLYLARYCGTALQAAAS</sequence>
<evidence type="ECO:0000313" key="1">
    <source>
        <dbReference type="EMBL" id="RAK93799.1"/>
    </source>
</evidence>
<name>A0ACD1ISX1_9EURO</name>
<feature type="non-terminal residue" evidence="1">
    <location>
        <position position="1"/>
    </location>
</feature>
<dbReference type="Proteomes" id="UP000249748">
    <property type="component" value="Unassembled WGS sequence"/>
</dbReference>
<evidence type="ECO:0000313" key="2">
    <source>
        <dbReference type="Proteomes" id="UP000249748"/>
    </source>
</evidence>
<feature type="non-terminal residue" evidence="1">
    <location>
        <position position="346"/>
    </location>
</feature>
<dbReference type="EMBL" id="KZ824536">
    <property type="protein sequence ID" value="RAK93799.1"/>
    <property type="molecule type" value="Genomic_DNA"/>
</dbReference>
<organism evidence="1 2">
    <name type="scientific">Aspergillus costaricaensis CBS 115574</name>
    <dbReference type="NCBI Taxonomy" id="1448317"/>
    <lineage>
        <taxon>Eukaryota</taxon>
        <taxon>Fungi</taxon>
        <taxon>Dikarya</taxon>
        <taxon>Ascomycota</taxon>
        <taxon>Pezizomycotina</taxon>
        <taxon>Eurotiomycetes</taxon>
        <taxon>Eurotiomycetidae</taxon>
        <taxon>Eurotiales</taxon>
        <taxon>Aspergillaceae</taxon>
        <taxon>Aspergillus</taxon>
        <taxon>Aspergillus subgen. Circumdati</taxon>
    </lineage>
</organism>
<keyword evidence="2" id="KW-1185">Reference proteome</keyword>
<proteinExistence type="predicted"/>
<gene>
    <name evidence="1" type="ORF">BO79DRAFT_103907</name>
</gene>
<reference evidence="1" key="1">
    <citation type="submission" date="2018-02" db="EMBL/GenBank/DDBJ databases">
        <title>The genomes of Aspergillus section Nigri reveals drivers in fungal speciation.</title>
        <authorList>
            <consortium name="DOE Joint Genome Institute"/>
            <person name="Vesth T.C."/>
            <person name="Nybo J."/>
            <person name="Theobald S."/>
            <person name="Brandl J."/>
            <person name="Frisvad J.C."/>
            <person name="Nielsen K.F."/>
            <person name="Lyhne E.K."/>
            <person name="Kogle M.E."/>
            <person name="Kuo A."/>
            <person name="Riley R."/>
            <person name="Clum A."/>
            <person name="Nolan M."/>
            <person name="Lipzen A."/>
            <person name="Salamov A."/>
            <person name="Henrissat B."/>
            <person name="Wiebenga A."/>
            <person name="De vries R.P."/>
            <person name="Grigoriev I.V."/>
            <person name="Mortensen U.H."/>
            <person name="Andersen M.R."/>
            <person name="Baker S.E."/>
        </authorList>
    </citation>
    <scope>NUCLEOTIDE SEQUENCE</scope>
    <source>
        <strain evidence="1">CBS 115574</strain>
    </source>
</reference>